<evidence type="ECO:0000313" key="1">
    <source>
        <dbReference type="EMBL" id="TWT31428.1"/>
    </source>
</evidence>
<dbReference type="EMBL" id="SJPF01000004">
    <property type="protein sequence ID" value="TWT31428.1"/>
    <property type="molecule type" value="Genomic_DNA"/>
</dbReference>
<dbReference type="OrthoDB" id="2029026at2"/>
<sequence length="251" mass="27374">MNEESLAKLRQRNLDSAGEWKRYAEHRRHCTRLILDAAPVKPTRLCLLGAGNCNDVELTALAKKFAEIHLVDFDKEAVTKGLKRQFSGLQGKIMIHAPVDLDAEDAISQLSAIGKFDVVASLCVLSQIIDAIPEQQKNKEEGLPLIHQIRTRHFDLLTSLAGPQGSVVIANEAVSSDTEPSVATCEAPMLGPTLVQLALEQKLFMGLNPAVIAGELQALAPGHTLKTTPPWKWDFGARTYAVCGHSLNRQA</sequence>
<name>A0A5C5UZ70_9BACT</name>
<accession>A0A5C5UZ70</accession>
<keyword evidence="2" id="KW-1185">Reference proteome</keyword>
<evidence type="ECO:0000313" key="2">
    <source>
        <dbReference type="Proteomes" id="UP000318878"/>
    </source>
</evidence>
<evidence type="ECO:0008006" key="3">
    <source>
        <dbReference type="Google" id="ProtNLM"/>
    </source>
</evidence>
<dbReference type="SUPFAM" id="SSF53335">
    <property type="entry name" value="S-adenosyl-L-methionine-dependent methyltransferases"/>
    <property type="match status" value="1"/>
</dbReference>
<dbReference type="Proteomes" id="UP000318878">
    <property type="component" value="Unassembled WGS sequence"/>
</dbReference>
<proteinExistence type="predicted"/>
<dbReference type="InterPro" id="IPR029063">
    <property type="entry name" value="SAM-dependent_MTases_sf"/>
</dbReference>
<dbReference type="AlphaFoldDB" id="A0A5C5UZ70"/>
<comment type="caution">
    <text evidence="1">The sequence shown here is derived from an EMBL/GenBank/DDBJ whole genome shotgun (WGS) entry which is preliminary data.</text>
</comment>
<reference evidence="1 2" key="1">
    <citation type="submission" date="2019-02" db="EMBL/GenBank/DDBJ databases">
        <title>Deep-cultivation of Planctomycetes and their phenomic and genomic characterization uncovers novel biology.</title>
        <authorList>
            <person name="Wiegand S."/>
            <person name="Jogler M."/>
            <person name="Boedeker C."/>
            <person name="Pinto D."/>
            <person name="Vollmers J."/>
            <person name="Rivas-Marin E."/>
            <person name="Kohn T."/>
            <person name="Peeters S.H."/>
            <person name="Heuer A."/>
            <person name="Rast P."/>
            <person name="Oberbeckmann S."/>
            <person name="Bunk B."/>
            <person name="Jeske O."/>
            <person name="Meyerdierks A."/>
            <person name="Storesund J.E."/>
            <person name="Kallscheuer N."/>
            <person name="Luecker S."/>
            <person name="Lage O.M."/>
            <person name="Pohl T."/>
            <person name="Merkel B.J."/>
            <person name="Hornburger P."/>
            <person name="Mueller R.-W."/>
            <person name="Bruemmer F."/>
            <person name="Labrenz M."/>
            <person name="Spormann A.M."/>
            <person name="Op Den Camp H."/>
            <person name="Overmann J."/>
            <person name="Amann R."/>
            <person name="Jetten M.S.M."/>
            <person name="Mascher T."/>
            <person name="Medema M.H."/>
            <person name="Devos D.P."/>
            <person name="Kaster A.-K."/>
            <person name="Ovreas L."/>
            <person name="Rohde M."/>
            <person name="Galperin M.Y."/>
            <person name="Jogler C."/>
        </authorList>
    </citation>
    <scope>NUCLEOTIDE SEQUENCE [LARGE SCALE GENOMIC DNA]</scope>
    <source>
        <strain evidence="1 2">Enr8</strain>
    </source>
</reference>
<protein>
    <recommendedName>
        <fullName evidence="3">Methyltransferase domain-containing protein</fullName>
    </recommendedName>
</protein>
<dbReference type="Gene3D" id="3.40.50.150">
    <property type="entry name" value="Vaccinia Virus protein VP39"/>
    <property type="match status" value="1"/>
</dbReference>
<dbReference type="RefSeq" id="WP_146433539.1">
    <property type="nucleotide sequence ID" value="NZ_SJPF01000004.1"/>
</dbReference>
<gene>
    <name evidence="1" type="ORF">Enr8_33490</name>
</gene>
<organism evidence="1 2">
    <name type="scientific">Blastopirellula retiformator</name>
    <dbReference type="NCBI Taxonomy" id="2527970"/>
    <lineage>
        <taxon>Bacteria</taxon>
        <taxon>Pseudomonadati</taxon>
        <taxon>Planctomycetota</taxon>
        <taxon>Planctomycetia</taxon>
        <taxon>Pirellulales</taxon>
        <taxon>Pirellulaceae</taxon>
        <taxon>Blastopirellula</taxon>
    </lineage>
</organism>